<keyword evidence="1" id="KW-0472">Membrane</keyword>
<gene>
    <name evidence="2" type="primary">Acey_s0968.g3244</name>
    <name evidence="2" type="ORF">Y032_0968g3244</name>
</gene>
<keyword evidence="3" id="KW-1185">Reference proteome</keyword>
<organism evidence="2 3">
    <name type="scientific">Ancylostoma ceylanicum</name>
    <dbReference type="NCBI Taxonomy" id="53326"/>
    <lineage>
        <taxon>Eukaryota</taxon>
        <taxon>Metazoa</taxon>
        <taxon>Ecdysozoa</taxon>
        <taxon>Nematoda</taxon>
        <taxon>Chromadorea</taxon>
        <taxon>Rhabditida</taxon>
        <taxon>Rhabditina</taxon>
        <taxon>Rhabditomorpha</taxon>
        <taxon>Strongyloidea</taxon>
        <taxon>Ancylostomatidae</taxon>
        <taxon>Ancylostomatinae</taxon>
        <taxon>Ancylostoma</taxon>
    </lineage>
</organism>
<evidence type="ECO:0000256" key="1">
    <source>
        <dbReference type="SAM" id="Phobius"/>
    </source>
</evidence>
<reference evidence="3" key="1">
    <citation type="journal article" date="2015" name="Nat. Genet.">
        <title>The genome and transcriptome of the zoonotic hookworm Ancylostoma ceylanicum identify infection-specific gene families.</title>
        <authorList>
            <person name="Schwarz E.M."/>
            <person name="Hu Y."/>
            <person name="Antoshechkin I."/>
            <person name="Miller M.M."/>
            <person name="Sternberg P.W."/>
            <person name="Aroian R.V."/>
        </authorList>
    </citation>
    <scope>NUCLEOTIDE SEQUENCE</scope>
    <source>
        <strain evidence="3">HY135</strain>
    </source>
</reference>
<keyword evidence="1" id="KW-0812">Transmembrane</keyword>
<dbReference type="AlphaFoldDB" id="A0A016W992"/>
<dbReference type="Proteomes" id="UP000024635">
    <property type="component" value="Unassembled WGS sequence"/>
</dbReference>
<keyword evidence="1" id="KW-1133">Transmembrane helix</keyword>
<dbReference type="OrthoDB" id="423313at2759"/>
<evidence type="ECO:0000313" key="3">
    <source>
        <dbReference type="Proteomes" id="UP000024635"/>
    </source>
</evidence>
<name>A0A016W992_9BILA</name>
<feature type="transmembrane region" description="Helical" evidence="1">
    <location>
        <begin position="78"/>
        <end position="97"/>
    </location>
</feature>
<sequence length="101" mass="11083">MVYVNGKYFGNDATLFEENENKNLVDILRDFQGREDCGTCHGSGYTVCPYCRGGKKTFAELDPHVIEARIAKIGGVGVSFQLLFGCYSVAIGLIFTFSKGI</sequence>
<evidence type="ECO:0000313" key="2">
    <source>
        <dbReference type="EMBL" id="EYC35862.1"/>
    </source>
</evidence>
<comment type="caution">
    <text evidence="2">The sequence shown here is derived from an EMBL/GenBank/DDBJ whole genome shotgun (WGS) entry which is preliminary data.</text>
</comment>
<evidence type="ECO:0008006" key="4">
    <source>
        <dbReference type="Google" id="ProtNLM"/>
    </source>
</evidence>
<dbReference type="EMBL" id="JARK01000568">
    <property type="protein sequence ID" value="EYC35862.1"/>
    <property type="molecule type" value="Genomic_DNA"/>
</dbReference>
<accession>A0A016W992</accession>
<proteinExistence type="predicted"/>
<protein>
    <recommendedName>
        <fullName evidence="4">Glutaredoxin domain-containing protein</fullName>
    </recommendedName>
</protein>